<dbReference type="AlphaFoldDB" id="A0A8U0P2N7"/>
<dbReference type="CTD" id="143384"/>
<dbReference type="OrthoDB" id="8172509at2759"/>
<dbReference type="SUPFAM" id="SSF74788">
    <property type="entry name" value="Cullin repeat-like"/>
    <property type="match status" value="1"/>
</dbReference>
<evidence type="ECO:0000313" key="5">
    <source>
        <dbReference type="RefSeq" id="XP_038816244.1"/>
    </source>
</evidence>
<dbReference type="InterPro" id="IPR042652">
    <property type="entry name" value="CACUL1"/>
</dbReference>
<evidence type="ECO:0000259" key="3">
    <source>
        <dbReference type="Pfam" id="PF00888"/>
    </source>
</evidence>
<feature type="compositionally biased region" description="Low complexity" evidence="2">
    <location>
        <begin position="75"/>
        <end position="89"/>
    </location>
</feature>
<organism evidence="4 5">
    <name type="scientific">Salvelinus namaycush</name>
    <name type="common">Lake trout</name>
    <name type="synonym">Salmo namaycush</name>
    <dbReference type="NCBI Taxonomy" id="8040"/>
    <lineage>
        <taxon>Eukaryota</taxon>
        <taxon>Metazoa</taxon>
        <taxon>Chordata</taxon>
        <taxon>Craniata</taxon>
        <taxon>Vertebrata</taxon>
        <taxon>Euteleostomi</taxon>
        <taxon>Actinopterygii</taxon>
        <taxon>Neopterygii</taxon>
        <taxon>Teleostei</taxon>
        <taxon>Protacanthopterygii</taxon>
        <taxon>Salmoniformes</taxon>
        <taxon>Salmonidae</taxon>
        <taxon>Salmoninae</taxon>
        <taxon>Salvelinus</taxon>
    </lineage>
</organism>
<dbReference type="Pfam" id="PF00888">
    <property type="entry name" value="Cullin"/>
    <property type="match status" value="1"/>
</dbReference>
<accession>A0A8U0P2N7</accession>
<dbReference type="RefSeq" id="XP_038816244.1">
    <property type="nucleotide sequence ID" value="XM_038960316.1"/>
</dbReference>
<protein>
    <submittedName>
        <fullName evidence="5">CDK2-associated and cullin domain-containing protein 1 isoform X1</fullName>
    </submittedName>
</protein>
<feature type="domain" description="Cullin N-terminal" evidence="3">
    <location>
        <begin position="153"/>
        <end position="285"/>
    </location>
</feature>
<dbReference type="PANTHER" id="PTHR46636:SF1">
    <property type="entry name" value="CDK2-ASSOCIATED AND CULLIN DOMAIN-CONTAINING PROTEIN 1"/>
    <property type="match status" value="1"/>
</dbReference>
<evidence type="ECO:0000256" key="1">
    <source>
        <dbReference type="ARBA" id="ARBA00006019"/>
    </source>
</evidence>
<dbReference type="GeneID" id="120017514"/>
<evidence type="ECO:0000256" key="2">
    <source>
        <dbReference type="SAM" id="MobiDB-lite"/>
    </source>
</evidence>
<comment type="similarity">
    <text evidence="1">Belongs to the cullin family.</text>
</comment>
<dbReference type="GO" id="GO:0006511">
    <property type="term" value="P:ubiquitin-dependent protein catabolic process"/>
    <property type="evidence" value="ECO:0007669"/>
    <property type="project" value="InterPro"/>
</dbReference>
<dbReference type="Proteomes" id="UP000808372">
    <property type="component" value="Chromosome 22"/>
</dbReference>
<feature type="region of interest" description="Disordered" evidence="2">
    <location>
        <begin position="61"/>
        <end position="93"/>
    </location>
</feature>
<dbReference type="InterPro" id="IPR001373">
    <property type="entry name" value="Cullin_N"/>
</dbReference>
<dbReference type="GO" id="GO:0031625">
    <property type="term" value="F:ubiquitin protein ligase binding"/>
    <property type="evidence" value="ECO:0007669"/>
    <property type="project" value="InterPro"/>
</dbReference>
<dbReference type="GO" id="GO:0019901">
    <property type="term" value="F:protein kinase binding"/>
    <property type="evidence" value="ECO:0007669"/>
    <property type="project" value="TreeGrafter"/>
</dbReference>
<keyword evidence="4" id="KW-1185">Reference proteome</keyword>
<dbReference type="Gene3D" id="1.20.1310.10">
    <property type="entry name" value="Cullin Repeats"/>
    <property type="match status" value="1"/>
</dbReference>
<dbReference type="InterPro" id="IPR016159">
    <property type="entry name" value="Cullin_repeat-like_dom_sf"/>
</dbReference>
<dbReference type="PANTHER" id="PTHR46636">
    <property type="entry name" value="CDK2-ASSOCIATED AND CULLIN DOMAIN-CONTAINING PROTEIN 1"/>
    <property type="match status" value="1"/>
</dbReference>
<reference evidence="5" key="1">
    <citation type="submission" date="2025-08" db="UniProtKB">
        <authorList>
            <consortium name="RefSeq"/>
        </authorList>
    </citation>
    <scope>IDENTIFICATION</scope>
    <source>
        <tissue evidence="5">White muscle</tissue>
    </source>
</reference>
<name>A0A8U0P2N7_SALNM</name>
<evidence type="ECO:0000313" key="4">
    <source>
        <dbReference type="Proteomes" id="UP000808372"/>
    </source>
</evidence>
<proteinExistence type="inferred from homology"/>
<gene>
    <name evidence="5" type="primary">cacul1</name>
</gene>
<dbReference type="KEGG" id="snh:120017514"/>
<dbReference type="GO" id="GO:0000082">
    <property type="term" value="P:G1/S transition of mitotic cell cycle"/>
    <property type="evidence" value="ECO:0007669"/>
    <property type="project" value="TreeGrafter"/>
</dbReference>
<sequence length="368" mass="41773">MEDMEDDCFLLNDDYNHNYCANSASGQVLYLGNELSDVPQPRSISPVLATRDVAAQENHSKVCSSSSSGLKFMDSDSSSVNSDTSETDSPSSASIAGKLTLNSASKFRSRQALMTVMTFAPYGWKVLVWNQWCSGAWRIMNAMTEEDYRTTYWPNLEKAIDHLLIQNPMDHISISYEQIYSCVYKCVCQQHSELLYKDLMLKITTHLRQVSSDLQISPPGNFIENFNIALTRYTDALQCIVPVFIYMNKFYIETKLNRDLREDLMKLFTDHVAEKHVNTLIPLLLEAHSMPFQVRPSTMASVVKGLYTLWPDWAHLAPALFSGFIPQINPPTVESQLSDYAARDQKLQMELSLNGFPRGDQSRKRASE</sequence>